<evidence type="ECO:0000313" key="5">
    <source>
        <dbReference type="EMBL" id="VAX00430.1"/>
    </source>
</evidence>
<evidence type="ECO:0000256" key="1">
    <source>
        <dbReference type="ARBA" id="ARBA00023015"/>
    </source>
</evidence>
<sequence length="214" mass="24115">MTIVRDPDLTRSRLIAAAFDEIYENGFQGMRVEEILKRTGLKKGALYHHFASKLDIAYAVMDEYIVDMVKDVWINPMSEYEDPIEGITKVVLNIIGGGGDHDYIKNGCPLNNLAQEMSSLDEGFRQRIHNLLQLWIKAFDQNLQRGKKLGYIDKNVDTATASTFIVAILEGSTSLLKASQDKNMLQACWLGLESYLISLRPASVKNKEITEKSL</sequence>
<gene>
    <name evidence="5" type="ORF">MNBD_GAMMA21-89</name>
</gene>
<reference evidence="5" key="1">
    <citation type="submission" date="2018-06" db="EMBL/GenBank/DDBJ databases">
        <authorList>
            <person name="Zhirakovskaya E."/>
        </authorList>
    </citation>
    <scope>NUCLEOTIDE SEQUENCE</scope>
</reference>
<dbReference type="InterPro" id="IPR001647">
    <property type="entry name" value="HTH_TetR"/>
</dbReference>
<dbReference type="Pfam" id="PF00440">
    <property type="entry name" value="TetR_N"/>
    <property type="match status" value="1"/>
</dbReference>
<dbReference type="AlphaFoldDB" id="A0A3B1AQ99"/>
<dbReference type="Pfam" id="PF16925">
    <property type="entry name" value="TetR_C_13"/>
    <property type="match status" value="1"/>
</dbReference>
<dbReference type="PANTHER" id="PTHR47506:SF1">
    <property type="entry name" value="HTH-TYPE TRANSCRIPTIONAL REGULATOR YJDC"/>
    <property type="match status" value="1"/>
</dbReference>
<dbReference type="GO" id="GO:0003677">
    <property type="term" value="F:DNA binding"/>
    <property type="evidence" value="ECO:0007669"/>
    <property type="project" value="UniProtKB-KW"/>
</dbReference>
<evidence type="ECO:0000256" key="2">
    <source>
        <dbReference type="ARBA" id="ARBA00023125"/>
    </source>
</evidence>
<dbReference type="InterPro" id="IPR036271">
    <property type="entry name" value="Tet_transcr_reg_TetR-rel_C_sf"/>
</dbReference>
<organism evidence="5">
    <name type="scientific">hydrothermal vent metagenome</name>
    <dbReference type="NCBI Taxonomy" id="652676"/>
    <lineage>
        <taxon>unclassified sequences</taxon>
        <taxon>metagenomes</taxon>
        <taxon>ecological metagenomes</taxon>
    </lineage>
</organism>
<dbReference type="PRINTS" id="PR00455">
    <property type="entry name" value="HTHTETR"/>
</dbReference>
<feature type="domain" description="HTH tetR-type" evidence="4">
    <location>
        <begin position="8"/>
        <end position="68"/>
    </location>
</feature>
<dbReference type="Gene3D" id="1.10.357.10">
    <property type="entry name" value="Tetracycline Repressor, domain 2"/>
    <property type="match status" value="1"/>
</dbReference>
<accession>A0A3B1AQ99</accession>
<dbReference type="InterPro" id="IPR011075">
    <property type="entry name" value="TetR_C"/>
</dbReference>
<dbReference type="SUPFAM" id="SSF48498">
    <property type="entry name" value="Tetracyclin repressor-like, C-terminal domain"/>
    <property type="match status" value="1"/>
</dbReference>
<dbReference type="PROSITE" id="PS50977">
    <property type="entry name" value="HTH_TETR_2"/>
    <property type="match status" value="1"/>
</dbReference>
<name>A0A3B1AQ99_9ZZZZ</name>
<keyword evidence="1" id="KW-0805">Transcription regulation</keyword>
<dbReference type="InterPro" id="IPR009057">
    <property type="entry name" value="Homeodomain-like_sf"/>
</dbReference>
<keyword evidence="2" id="KW-0238">DNA-binding</keyword>
<evidence type="ECO:0000259" key="4">
    <source>
        <dbReference type="PROSITE" id="PS50977"/>
    </source>
</evidence>
<keyword evidence="3" id="KW-0804">Transcription</keyword>
<protein>
    <submittedName>
        <fullName evidence="5">Transcriptional regulator, AcrR family</fullName>
    </submittedName>
</protein>
<dbReference type="PANTHER" id="PTHR47506">
    <property type="entry name" value="TRANSCRIPTIONAL REGULATORY PROTEIN"/>
    <property type="match status" value="1"/>
</dbReference>
<dbReference type="EMBL" id="UOFR01000076">
    <property type="protein sequence ID" value="VAX00430.1"/>
    <property type="molecule type" value="Genomic_DNA"/>
</dbReference>
<evidence type="ECO:0000256" key="3">
    <source>
        <dbReference type="ARBA" id="ARBA00023163"/>
    </source>
</evidence>
<proteinExistence type="predicted"/>
<dbReference type="SUPFAM" id="SSF46689">
    <property type="entry name" value="Homeodomain-like"/>
    <property type="match status" value="1"/>
</dbReference>